<name>A0A8T1N372_CARIL</name>
<dbReference type="Proteomes" id="UP000811609">
    <property type="component" value="Chromosome 15"/>
</dbReference>
<keyword evidence="2" id="KW-1185">Reference proteome</keyword>
<accession>A0A8T1N372</accession>
<dbReference type="EMBL" id="CM031823">
    <property type="protein sequence ID" value="KAG6625759.1"/>
    <property type="molecule type" value="Genomic_DNA"/>
</dbReference>
<organism evidence="1 2">
    <name type="scientific">Carya illinoinensis</name>
    <name type="common">Pecan</name>
    <dbReference type="NCBI Taxonomy" id="32201"/>
    <lineage>
        <taxon>Eukaryota</taxon>
        <taxon>Viridiplantae</taxon>
        <taxon>Streptophyta</taxon>
        <taxon>Embryophyta</taxon>
        <taxon>Tracheophyta</taxon>
        <taxon>Spermatophyta</taxon>
        <taxon>Magnoliopsida</taxon>
        <taxon>eudicotyledons</taxon>
        <taxon>Gunneridae</taxon>
        <taxon>Pentapetalae</taxon>
        <taxon>rosids</taxon>
        <taxon>fabids</taxon>
        <taxon>Fagales</taxon>
        <taxon>Juglandaceae</taxon>
        <taxon>Carya</taxon>
    </lineage>
</organism>
<reference evidence="1" key="1">
    <citation type="submission" date="2020-12" db="EMBL/GenBank/DDBJ databases">
        <title>WGS assembly of Carya illinoinensis cv. Pawnee.</title>
        <authorList>
            <person name="Platts A."/>
            <person name="Shu S."/>
            <person name="Wright S."/>
            <person name="Barry K."/>
            <person name="Edger P."/>
            <person name="Pires J.C."/>
            <person name="Schmutz J."/>
        </authorList>
    </citation>
    <scope>NUCLEOTIDE SEQUENCE</scope>
    <source>
        <tissue evidence="1">Leaf</tissue>
    </source>
</reference>
<dbReference type="AlphaFoldDB" id="A0A8T1N372"/>
<evidence type="ECO:0000313" key="2">
    <source>
        <dbReference type="Proteomes" id="UP000811609"/>
    </source>
</evidence>
<protein>
    <submittedName>
        <fullName evidence="1">Uncharacterized protein</fullName>
    </submittedName>
</protein>
<gene>
    <name evidence="1" type="ORF">CIPAW_15G001100</name>
</gene>
<proteinExistence type="predicted"/>
<evidence type="ECO:0000313" key="1">
    <source>
        <dbReference type="EMBL" id="KAG6625759.1"/>
    </source>
</evidence>
<sequence length="79" mass="9265">MNYFHKHKVFNFFIDLLLAGYDPKKKPAEETLSFSLARDNFRKVYTEAHSGSKDLKRFTRIKLPSLRRSMTGPLGELRC</sequence>
<comment type="caution">
    <text evidence="1">The sequence shown here is derived from an EMBL/GenBank/DDBJ whole genome shotgun (WGS) entry which is preliminary data.</text>
</comment>